<evidence type="ECO:0000256" key="2">
    <source>
        <dbReference type="ARBA" id="ARBA00023315"/>
    </source>
</evidence>
<comment type="caution">
    <text evidence="5">The sequence shown here is derived from an EMBL/GenBank/DDBJ whole genome shotgun (WGS) entry which is preliminary data.</text>
</comment>
<reference evidence="5 6" key="1">
    <citation type="submission" date="2020-10" db="EMBL/GenBank/DDBJ databases">
        <title>Ramlibacter sp. HM2 16S ribosomal RNA gene Genome sequencing and assembly.</title>
        <authorList>
            <person name="Kang M."/>
        </authorList>
    </citation>
    <scope>NUCLEOTIDE SEQUENCE [LARGE SCALE GENOMIC DNA]</scope>
    <source>
        <strain evidence="5 6">HM2</strain>
    </source>
</reference>
<dbReference type="PANTHER" id="PTHR34069:SF2">
    <property type="entry name" value="BETA-KETOACYL-[ACYL-CARRIER-PROTEIN] SYNTHASE III"/>
    <property type="match status" value="1"/>
</dbReference>
<protein>
    <submittedName>
        <fullName evidence="5">Iron-containing redox enzyme family protein</fullName>
    </submittedName>
</protein>
<dbReference type="CDD" id="cd00827">
    <property type="entry name" value="init_cond_enzymes"/>
    <property type="match status" value="1"/>
</dbReference>
<gene>
    <name evidence="5" type="ORF">IM787_15225</name>
</gene>
<accession>A0ABR9S601</accession>
<sequence length="644" mass="71214">MNAPTERFSVFPTRYRRVHLVGSGLFMPGLPVPNAEIDRYVAPLNRHSERIKRRVLADNGIETRHYAIDEAGNSLHSSSDLAARAVQDCLRAAGAKLEDVGMLCTGSSGGDTGMPGFASMLQGELGARPMEISSHQGICGAGISALVHAASAIELGTHARALVATSEFPSRLFKRSRFVPSGYDTDFDAHFLRWMLSDGAGAWLLADQPAATGLSLRLDWVSSRSFAGDLPVCMQVGFAHDKAGKSYLDYPSLAEAERDGAFLLRQDTRLLPQLFDLGIHEYANLVRAGCFDPARVDHFLCHYSSEKFAGVIEDLMERAGLRLPRERWYSNLRRRGNTGAASIFIMLADFLREKTLQVGQEVLCFVPESGRFTVSFLKFTVVQAGSAPARAEPARPPQVQVGDAGSDEGADVPPPHLPLPGQDGRVAHVLRELAGVWHEFRSDFWRTPLVRRIVQGRMSRDDHLAWMACWIPQVREGSLWMREAVRNTGAPYEELVRLISAHADDEQHDFRILFDDYRAAGGTAERIEDLRRNPGGDALNSYMHAAAAQPNPIGLLGGIYIIEGTGQRIIPSLLPRLRRQLQLPESSYRFLRYHGENDVQHLARWMDAVTHVISQDPTGDAGERIVATARDVAALYVMQARHVL</sequence>
<evidence type="ECO:0000256" key="3">
    <source>
        <dbReference type="SAM" id="MobiDB-lite"/>
    </source>
</evidence>
<name>A0ABR9S601_9BURK</name>
<keyword evidence="1" id="KW-0808">Transferase</keyword>
<dbReference type="InterPro" id="IPR016084">
    <property type="entry name" value="Haem_Oase-like_multi-hlx"/>
</dbReference>
<evidence type="ECO:0000313" key="6">
    <source>
        <dbReference type="Proteomes" id="UP000806285"/>
    </source>
</evidence>
<evidence type="ECO:0000259" key="4">
    <source>
        <dbReference type="Pfam" id="PF08541"/>
    </source>
</evidence>
<dbReference type="Pfam" id="PF08541">
    <property type="entry name" value="ACP_syn_III_C"/>
    <property type="match status" value="1"/>
</dbReference>
<evidence type="ECO:0000256" key="1">
    <source>
        <dbReference type="ARBA" id="ARBA00022679"/>
    </source>
</evidence>
<feature type="domain" description="Beta-ketoacyl-[acyl-carrier-protein] synthase III C-terminal" evidence="4">
    <location>
        <begin position="293"/>
        <end position="364"/>
    </location>
</feature>
<dbReference type="InterPro" id="IPR016039">
    <property type="entry name" value="Thiolase-like"/>
</dbReference>
<dbReference type="Gene3D" id="3.40.47.10">
    <property type="match status" value="2"/>
</dbReference>
<proteinExistence type="predicted"/>
<evidence type="ECO:0000313" key="5">
    <source>
        <dbReference type="EMBL" id="MBE7368913.1"/>
    </source>
</evidence>
<dbReference type="SUPFAM" id="SSF48613">
    <property type="entry name" value="Heme oxygenase-like"/>
    <property type="match status" value="1"/>
</dbReference>
<dbReference type="InterPro" id="IPR013747">
    <property type="entry name" value="ACP_syn_III_C"/>
</dbReference>
<dbReference type="Gene3D" id="1.20.910.10">
    <property type="entry name" value="Heme oxygenase-like"/>
    <property type="match status" value="1"/>
</dbReference>
<feature type="region of interest" description="Disordered" evidence="3">
    <location>
        <begin position="389"/>
        <end position="420"/>
    </location>
</feature>
<dbReference type="Proteomes" id="UP000806285">
    <property type="component" value="Unassembled WGS sequence"/>
</dbReference>
<dbReference type="SUPFAM" id="SSF53901">
    <property type="entry name" value="Thiolase-like"/>
    <property type="match status" value="2"/>
</dbReference>
<dbReference type="Pfam" id="PF14518">
    <property type="entry name" value="Haem_oxygenas_2"/>
    <property type="match status" value="1"/>
</dbReference>
<dbReference type="EMBL" id="JADDIV010000004">
    <property type="protein sequence ID" value="MBE7368913.1"/>
    <property type="molecule type" value="Genomic_DNA"/>
</dbReference>
<dbReference type="PANTHER" id="PTHR34069">
    <property type="entry name" value="3-OXOACYL-[ACYL-CARRIER-PROTEIN] SYNTHASE 3"/>
    <property type="match status" value="1"/>
</dbReference>
<dbReference type="RefSeq" id="WP_193677527.1">
    <property type="nucleotide sequence ID" value="NZ_JADDIV010000004.1"/>
</dbReference>
<keyword evidence="6" id="KW-1185">Reference proteome</keyword>
<keyword evidence="2" id="KW-0012">Acyltransferase</keyword>
<organism evidence="5 6">
    <name type="scientific">Ramlibacter pallidus</name>
    <dbReference type="NCBI Taxonomy" id="2780087"/>
    <lineage>
        <taxon>Bacteria</taxon>
        <taxon>Pseudomonadati</taxon>
        <taxon>Pseudomonadota</taxon>
        <taxon>Betaproteobacteria</taxon>
        <taxon>Burkholderiales</taxon>
        <taxon>Comamonadaceae</taxon>
        <taxon>Ramlibacter</taxon>
    </lineage>
</organism>